<dbReference type="GO" id="GO:0016818">
    <property type="term" value="F:hydrolase activity, acting on acid anhydrides, in phosphorus-containing anhydrides"/>
    <property type="evidence" value="ECO:0007669"/>
    <property type="project" value="TreeGrafter"/>
</dbReference>
<evidence type="ECO:0000256" key="2">
    <source>
        <dbReference type="ARBA" id="ARBA00005582"/>
    </source>
</evidence>
<evidence type="ECO:0000259" key="7">
    <source>
        <dbReference type="PROSITE" id="PS51462"/>
    </source>
</evidence>
<dbReference type="EMBL" id="SORX01000014">
    <property type="protein sequence ID" value="TFD98250.1"/>
    <property type="molecule type" value="Genomic_DNA"/>
</dbReference>
<dbReference type="PANTHER" id="PTHR43758:SF8">
    <property type="entry name" value="8-OXO-DGTP DIPHOSPHATASE YTKD-RELATED"/>
    <property type="match status" value="1"/>
</dbReference>
<dbReference type="OrthoDB" id="9131041at2"/>
<comment type="caution">
    <text evidence="8">The sequence shown here is derived from an EMBL/GenBank/DDBJ whole genome shotgun (WGS) entry which is preliminary data.</text>
</comment>
<dbReference type="PANTHER" id="PTHR43758">
    <property type="entry name" value="7,8-DIHYDRO-8-OXOGUANINE TRIPHOSPHATASE"/>
    <property type="match status" value="1"/>
</dbReference>
<dbReference type="Pfam" id="PF00293">
    <property type="entry name" value="NUDIX"/>
    <property type="match status" value="1"/>
</dbReference>
<evidence type="ECO:0000256" key="6">
    <source>
        <dbReference type="RuleBase" id="RU003476"/>
    </source>
</evidence>
<dbReference type="SUPFAM" id="SSF55811">
    <property type="entry name" value="Nudix"/>
    <property type="match status" value="1"/>
</dbReference>
<organism evidence="8 9">
    <name type="scientific">Jeotgalibacillus salarius</name>
    <dbReference type="NCBI Taxonomy" id="546023"/>
    <lineage>
        <taxon>Bacteria</taxon>
        <taxon>Bacillati</taxon>
        <taxon>Bacillota</taxon>
        <taxon>Bacilli</taxon>
        <taxon>Bacillales</taxon>
        <taxon>Caryophanaceae</taxon>
        <taxon>Jeotgalibacillus</taxon>
    </lineage>
</organism>
<dbReference type="GO" id="GO:0046872">
    <property type="term" value="F:metal ion binding"/>
    <property type="evidence" value="ECO:0007669"/>
    <property type="project" value="UniProtKB-KW"/>
</dbReference>
<evidence type="ECO:0000256" key="5">
    <source>
        <dbReference type="ARBA" id="ARBA00022842"/>
    </source>
</evidence>
<comment type="similarity">
    <text evidence="2 6">Belongs to the Nudix hydrolase family.</text>
</comment>
<dbReference type="AlphaFoldDB" id="A0A4Y8LB40"/>
<comment type="cofactor">
    <cofactor evidence="1">
        <name>Mg(2+)</name>
        <dbReference type="ChEBI" id="CHEBI:18420"/>
    </cofactor>
</comment>
<dbReference type="NCBIfam" id="TIGR02705">
    <property type="entry name" value="nudix_YtkD"/>
    <property type="match status" value="1"/>
</dbReference>
<dbReference type="InterPro" id="IPR000086">
    <property type="entry name" value="NUDIX_hydrolase_dom"/>
</dbReference>
<name>A0A4Y8LB40_9BACL</name>
<dbReference type="PRINTS" id="PR00502">
    <property type="entry name" value="NUDIXFAMILY"/>
</dbReference>
<evidence type="ECO:0000313" key="9">
    <source>
        <dbReference type="Proteomes" id="UP000297776"/>
    </source>
</evidence>
<dbReference type="GO" id="GO:0005737">
    <property type="term" value="C:cytoplasm"/>
    <property type="evidence" value="ECO:0007669"/>
    <property type="project" value="TreeGrafter"/>
</dbReference>
<dbReference type="InterPro" id="IPR020476">
    <property type="entry name" value="Nudix_hydrolase"/>
</dbReference>
<dbReference type="InterPro" id="IPR015797">
    <property type="entry name" value="NUDIX_hydrolase-like_dom_sf"/>
</dbReference>
<feature type="domain" description="Nudix hydrolase" evidence="7">
    <location>
        <begin position="21"/>
        <end position="155"/>
    </location>
</feature>
<reference evidence="8 9" key="1">
    <citation type="submission" date="2019-03" db="EMBL/GenBank/DDBJ databases">
        <authorList>
            <person name="Yang Y."/>
        </authorList>
    </citation>
    <scope>NUCLEOTIDE SEQUENCE [LARGE SCALE GENOMIC DNA]</scope>
    <source>
        <strain evidence="8 9">ASL-1</strain>
    </source>
</reference>
<dbReference type="PROSITE" id="PS00893">
    <property type="entry name" value="NUDIX_BOX"/>
    <property type="match status" value="1"/>
</dbReference>
<dbReference type="Proteomes" id="UP000297776">
    <property type="component" value="Unassembled WGS sequence"/>
</dbReference>
<evidence type="ECO:0000256" key="3">
    <source>
        <dbReference type="ARBA" id="ARBA00022723"/>
    </source>
</evidence>
<accession>A0A4Y8LB40</accession>
<dbReference type="InterPro" id="IPR020084">
    <property type="entry name" value="NUDIX_hydrolase_CS"/>
</dbReference>
<dbReference type="PROSITE" id="PS51462">
    <property type="entry name" value="NUDIX"/>
    <property type="match status" value="1"/>
</dbReference>
<dbReference type="RefSeq" id="WP_134382957.1">
    <property type="nucleotide sequence ID" value="NZ_SORX01000014.1"/>
</dbReference>
<keyword evidence="3" id="KW-0479">Metal-binding</keyword>
<sequence length="161" mass="18423">MYQFKDDNGYSVTYSHQMNPFSQAPAHVFILTRFNKQWVLTKHKKRGYEFPGGKIETGESPEEAAGREVMEELGGQVGELIYIGQYKVDVDPVIIKNVYYTELTSLTPKHDYHETEGPIMVAGDILAKRFDDQFSFIMKDNTVRFSIEYILKDIKGVEGIG</sequence>
<keyword evidence="9" id="KW-1185">Reference proteome</keyword>
<keyword evidence="5" id="KW-0460">Magnesium</keyword>
<dbReference type="InterPro" id="IPR014078">
    <property type="entry name" value="Nudix_YtkD"/>
</dbReference>
<evidence type="ECO:0000256" key="1">
    <source>
        <dbReference type="ARBA" id="ARBA00001946"/>
    </source>
</evidence>
<dbReference type="Gene3D" id="3.90.79.10">
    <property type="entry name" value="Nucleoside Triphosphate Pyrophosphohydrolase"/>
    <property type="match status" value="1"/>
</dbReference>
<gene>
    <name evidence="8" type="primary">ytkD</name>
    <name evidence="8" type="ORF">E2626_15890</name>
</gene>
<protein>
    <submittedName>
        <fullName evidence="8">Nucleoside triphosphatase YtkD</fullName>
    </submittedName>
</protein>
<keyword evidence="4 6" id="KW-0378">Hydrolase</keyword>
<evidence type="ECO:0000313" key="8">
    <source>
        <dbReference type="EMBL" id="TFD98250.1"/>
    </source>
</evidence>
<evidence type="ECO:0000256" key="4">
    <source>
        <dbReference type="ARBA" id="ARBA00022801"/>
    </source>
</evidence>
<proteinExistence type="inferred from homology"/>